<name>A0ABU2BBB9_9CORY</name>
<reference evidence="1 2" key="1">
    <citation type="submission" date="2023-07" db="EMBL/GenBank/DDBJ databases">
        <title>Sequencing the genomes of 1000 actinobacteria strains.</title>
        <authorList>
            <person name="Klenk H.-P."/>
        </authorList>
    </citation>
    <scope>NUCLEOTIDE SEQUENCE [LARGE SCALE GENOMIC DNA]</scope>
    <source>
        <strain evidence="1 2">DSM 44508</strain>
    </source>
</reference>
<organism evidence="1 2">
    <name type="scientific">Corynebacterium felinum</name>
    <dbReference type="NCBI Taxonomy" id="131318"/>
    <lineage>
        <taxon>Bacteria</taxon>
        <taxon>Bacillati</taxon>
        <taxon>Actinomycetota</taxon>
        <taxon>Actinomycetes</taxon>
        <taxon>Mycobacteriales</taxon>
        <taxon>Corynebacteriaceae</taxon>
        <taxon>Corynebacterium</taxon>
    </lineage>
</organism>
<protein>
    <submittedName>
        <fullName evidence="1">Uncharacterized protein</fullName>
    </submittedName>
</protein>
<evidence type="ECO:0000313" key="1">
    <source>
        <dbReference type="EMBL" id="MDR7354664.1"/>
    </source>
</evidence>
<comment type="caution">
    <text evidence="1">The sequence shown here is derived from an EMBL/GenBank/DDBJ whole genome shotgun (WGS) entry which is preliminary data.</text>
</comment>
<proteinExistence type="predicted"/>
<keyword evidence="2" id="KW-1185">Reference proteome</keyword>
<accession>A0ABU2BBB9</accession>
<evidence type="ECO:0000313" key="2">
    <source>
        <dbReference type="Proteomes" id="UP001183619"/>
    </source>
</evidence>
<dbReference type="RefSeq" id="WP_277105133.1">
    <property type="nucleotide sequence ID" value="NZ_BAAAJS010000005.1"/>
</dbReference>
<gene>
    <name evidence="1" type="ORF">J2S37_001202</name>
</gene>
<dbReference type="EMBL" id="JAVDYF010000001">
    <property type="protein sequence ID" value="MDR7354664.1"/>
    <property type="molecule type" value="Genomic_DNA"/>
</dbReference>
<dbReference type="Proteomes" id="UP001183619">
    <property type="component" value="Unassembled WGS sequence"/>
</dbReference>
<sequence length="135" mass="15113">MPNFPDFQAAFDDVSGLVDDLSGGNLGRFDMTAIVLHLLSLEEDGTYTTVDDLGPVLEAMLYYPCTEYRAEITCKGDHSGYIDVYGWNAEYVEKLEFSSSRVDLFDTVKKRLKKAGYAMEGRHPHGGLKLIPRKP</sequence>